<feature type="region of interest" description="Disordered" evidence="1">
    <location>
        <begin position="1"/>
        <end position="42"/>
    </location>
</feature>
<evidence type="ECO:0000256" key="1">
    <source>
        <dbReference type="SAM" id="MobiDB-lite"/>
    </source>
</evidence>
<accession>A0AAN7H528</accession>
<keyword evidence="3" id="KW-1185">Reference proteome</keyword>
<name>A0AAN7H528_9PEZI</name>
<proteinExistence type="predicted"/>
<reference evidence="2" key="2">
    <citation type="submission" date="2023-05" db="EMBL/GenBank/DDBJ databases">
        <authorList>
            <consortium name="Lawrence Berkeley National Laboratory"/>
            <person name="Steindorff A."/>
            <person name="Hensen N."/>
            <person name="Bonometti L."/>
            <person name="Westerberg I."/>
            <person name="Brannstrom I.O."/>
            <person name="Guillou S."/>
            <person name="Cros-Aarteil S."/>
            <person name="Calhoun S."/>
            <person name="Haridas S."/>
            <person name="Kuo A."/>
            <person name="Mondo S."/>
            <person name="Pangilinan J."/>
            <person name="Riley R."/>
            <person name="Labutti K."/>
            <person name="Andreopoulos B."/>
            <person name="Lipzen A."/>
            <person name="Chen C."/>
            <person name="Yanf M."/>
            <person name="Daum C."/>
            <person name="Ng V."/>
            <person name="Clum A."/>
            <person name="Ohm R."/>
            <person name="Martin F."/>
            <person name="Silar P."/>
            <person name="Natvig D."/>
            <person name="Lalanne C."/>
            <person name="Gautier V."/>
            <person name="Ament-Velasquez S.L."/>
            <person name="Kruys A."/>
            <person name="Hutchinson M.I."/>
            <person name="Powell A.J."/>
            <person name="Barry K."/>
            <person name="Miller A.N."/>
            <person name="Grigoriev I.V."/>
            <person name="Debuchy R."/>
            <person name="Gladieux P."/>
            <person name="Thoren M.H."/>
            <person name="Johannesson H."/>
        </authorList>
    </citation>
    <scope>NUCLEOTIDE SEQUENCE</scope>
    <source>
        <strain evidence="2">CBS 990.96</strain>
    </source>
</reference>
<protein>
    <recommendedName>
        <fullName evidence="4">BZIP domain-containing protein</fullName>
    </recommendedName>
</protein>
<dbReference type="Proteomes" id="UP001301958">
    <property type="component" value="Unassembled WGS sequence"/>
</dbReference>
<dbReference type="PANTHER" id="PTHR37012">
    <property type="entry name" value="B-ZIP TRANSCRIPTION FACTOR (EUROFUNG)-RELATED"/>
    <property type="match status" value="1"/>
</dbReference>
<dbReference type="Gene3D" id="1.20.5.170">
    <property type="match status" value="1"/>
</dbReference>
<dbReference type="PANTHER" id="PTHR37012:SF2">
    <property type="entry name" value="BZIP DOMAIN-CONTAINING PROTEIN-RELATED"/>
    <property type="match status" value="1"/>
</dbReference>
<gene>
    <name evidence="2" type="ORF">QBC38DRAFT_108490</name>
</gene>
<dbReference type="EMBL" id="MU865308">
    <property type="protein sequence ID" value="KAK4229400.1"/>
    <property type="molecule type" value="Genomic_DNA"/>
</dbReference>
<dbReference type="CDD" id="cd14688">
    <property type="entry name" value="bZIP_YAP"/>
    <property type="match status" value="1"/>
</dbReference>
<organism evidence="2 3">
    <name type="scientific">Podospora fimiseda</name>
    <dbReference type="NCBI Taxonomy" id="252190"/>
    <lineage>
        <taxon>Eukaryota</taxon>
        <taxon>Fungi</taxon>
        <taxon>Dikarya</taxon>
        <taxon>Ascomycota</taxon>
        <taxon>Pezizomycotina</taxon>
        <taxon>Sordariomycetes</taxon>
        <taxon>Sordariomycetidae</taxon>
        <taxon>Sordariales</taxon>
        <taxon>Podosporaceae</taxon>
        <taxon>Podospora</taxon>
    </lineage>
</organism>
<comment type="caution">
    <text evidence="2">The sequence shown here is derived from an EMBL/GenBank/DDBJ whole genome shotgun (WGS) entry which is preliminary data.</text>
</comment>
<evidence type="ECO:0000313" key="2">
    <source>
        <dbReference type="EMBL" id="KAK4229400.1"/>
    </source>
</evidence>
<feature type="compositionally biased region" description="Polar residues" evidence="1">
    <location>
        <begin position="20"/>
        <end position="29"/>
    </location>
</feature>
<sequence length="288" mass="31142">MSGQEPHSEPPKPSKRKGTRSVSSLTPSQLARKRANDREAQRAIRLRTKEHIERLERELAEYKSGRTQDEWTKLIKRNKELETEVIAMREVLNHLQHNRYPPTAFETDGLPNVGGHTLARAPSFGQGVGDYTSASAPGYPASYLPTPEPCAEWPVSIPTMPVQSNGSSPNSSAGHNEEGTYAQVEYPMPTSIPPMMGVVMPPTSMAGSIPASMAASIPPQLDPSTADQLKYEDMEAAAADNQGYPNPNMSQQSAAASYLQQSHGWAHPVYSAGPGYYTTAPAGQTAAI</sequence>
<dbReference type="AlphaFoldDB" id="A0AAN7H528"/>
<reference evidence="2" key="1">
    <citation type="journal article" date="2023" name="Mol. Phylogenet. Evol.">
        <title>Genome-scale phylogeny and comparative genomics of the fungal order Sordariales.</title>
        <authorList>
            <person name="Hensen N."/>
            <person name="Bonometti L."/>
            <person name="Westerberg I."/>
            <person name="Brannstrom I.O."/>
            <person name="Guillou S."/>
            <person name="Cros-Aarteil S."/>
            <person name="Calhoun S."/>
            <person name="Haridas S."/>
            <person name="Kuo A."/>
            <person name="Mondo S."/>
            <person name="Pangilinan J."/>
            <person name="Riley R."/>
            <person name="LaButti K."/>
            <person name="Andreopoulos B."/>
            <person name="Lipzen A."/>
            <person name="Chen C."/>
            <person name="Yan M."/>
            <person name="Daum C."/>
            <person name="Ng V."/>
            <person name="Clum A."/>
            <person name="Steindorff A."/>
            <person name="Ohm R.A."/>
            <person name="Martin F."/>
            <person name="Silar P."/>
            <person name="Natvig D.O."/>
            <person name="Lalanne C."/>
            <person name="Gautier V."/>
            <person name="Ament-Velasquez S.L."/>
            <person name="Kruys A."/>
            <person name="Hutchinson M.I."/>
            <person name="Powell A.J."/>
            <person name="Barry K."/>
            <person name="Miller A.N."/>
            <person name="Grigoriev I.V."/>
            <person name="Debuchy R."/>
            <person name="Gladieux P."/>
            <person name="Hiltunen Thoren M."/>
            <person name="Johannesson H."/>
        </authorList>
    </citation>
    <scope>NUCLEOTIDE SEQUENCE</scope>
    <source>
        <strain evidence="2">CBS 990.96</strain>
    </source>
</reference>
<evidence type="ECO:0000313" key="3">
    <source>
        <dbReference type="Proteomes" id="UP001301958"/>
    </source>
</evidence>
<feature type="compositionally biased region" description="Basic and acidic residues" evidence="1">
    <location>
        <begin position="1"/>
        <end position="12"/>
    </location>
</feature>
<evidence type="ECO:0008006" key="4">
    <source>
        <dbReference type="Google" id="ProtNLM"/>
    </source>
</evidence>